<feature type="domain" description="AIG1-type G" evidence="19">
    <location>
        <begin position="493"/>
        <end position="727"/>
    </location>
</feature>
<comment type="caution">
    <text evidence="20">The sequence shown here is derived from an EMBL/GenBank/DDBJ whole genome shotgun (WGS) entry which is preliminary data.</text>
</comment>
<evidence type="ECO:0000256" key="6">
    <source>
        <dbReference type="ARBA" id="ARBA00022723"/>
    </source>
</evidence>
<evidence type="ECO:0000256" key="13">
    <source>
        <dbReference type="ARBA" id="ARBA00023134"/>
    </source>
</evidence>
<evidence type="ECO:0000256" key="11">
    <source>
        <dbReference type="ARBA" id="ARBA00022927"/>
    </source>
</evidence>
<evidence type="ECO:0000256" key="16">
    <source>
        <dbReference type="ARBA" id="ARBA00023775"/>
    </source>
</evidence>
<dbReference type="InterPro" id="IPR045058">
    <property type="entry name" value="GIMA/IAN/Toc"/>
</dbReference>
<proteinExistence type="inferred from homology"/>
<organism evidence="20 21">
    <name type="scientific">Arabis nemorensis</name>
    <dbReference type="NCBI Taxonomy" id="586526"/>
    <lineage>
        <taxon>Eukaryota</taxon>
        <taxon>Viridiplantae</taxon>
        <taxon>Streptophyta</taxon>
        <taxon>Embryophyta</taxon>
        <taxon>Tracheophyta</taxon>
        <taxon>Spermatophyta</taxon>
        <taxon>Magnoliopsida</taxon>
        <taxon>eudicotyledons</taxon>
        <taxon>Gunneridae</taxon>
        <taxon>Pentapetalae</taxon>
        <taxon>rosids</taxon>
        <taxon>malvids</taxon>
        <taxon>Brassicales</taxon>
        <taxon>Brassicaceae</taxon>
        <taxon>Arabideae</taxon>
        <taxon>Arabis</taxon>
    </lineage>
</organism>
<keyword evidence="13" id="KW-0342">GTP-binding</keyword>
<accession>A0A565C019</accession>
<evidence type="ECO:0000256" key="4">
    <source>
        <dbReference type="ARBA" id="ARBA00022640"/>
    </source>
</evidence>
<keyword evidence="6" id="KW-0479">Metal-binding</keyword>
<dbReference type="GO" id="GO:0046872">
    <property type="term" value="F:metal ion binding"/>
    <property type="evidence" value="ECO:0007669"/>
    <property type="project" value="UniProtKB-KW"/>
</dbReference>
<dbReference type="SUPFAM" id="SSF52540">
    <property type="entry name" value="P-loop containing nucleoside triphosphate hydrolases"/>
    <property type="match status" value="1"/>
</dbReference>
<dbReference type="Pfam" id="PF04548">
    <property type="entry name" value="AIG1"/>
    <property type="match status" value="1"/>
</dbReference>
<reference evidence="20" key="1">
    <citation type="submission" date="2019-07" db="EMBL/GenBank/DDBJ databases">
        <authorList>
            <person name="Dittberner H."/>
        </authorList>
    </citation>
    <scope>NUCLEOTIDE SEQUENCE [LARGE SCALE GENOMIC DNA]</scope>
</reference>
<dbReference type="FunFam" id="3.40.50.300:FF:000413">
    <property type="entry name" value="Translocase of chloroplast 120, chloroplastic"/>
    <property type="match status" value="1"/>
</dbReference>
<keyword evidence="10" id="KW-0460">Magnesium</keyword>
<feature type="compositionally biased region" description="Acidic residues" evidence="17">
    <location>
        <begin position="346"/>
        <end position="356"/>
    </location>
</feature>
<keyword evidence="14 18" id="KW-0472">Membrane</keyword>
<feature type="region of interest" description="Disordered" evidence="17">
    <location>
        <begin position="399"/>
        <end position="420"/>
    </location>
</feature>
<keyword evidence="8" id="KW-0378">Hydrolase</keyword>
<evidence type="ECO:0000256" key="1">
    <source>
        <dbReference type="ARBA" id="ARBA00001946"/>
    </source>
</evidence>
<feature type="compositionally biased region" description="Basic and acidic residues" evidence="17">
    <location>
        <begin position="837"/>
        <end position="857"/>
    </location>
</feature>
<dbReference type="InterPro" id="IPR005690">
    <property type="entry name" value="Toc86_159"/>
</dbReference>
<dbReference type="CDD" id="cd01853">
    <property type="entry name" value="Toc34_like"/>
    <property type="match status" value="1"/>
</dbReference>
<dbReference type="GO" id="GO:0003924">
    <property type="term" value="F:GTPase activity"/>
    <property type="evidence" value="ECO:0007669"/>
    <property type="project" value="InterPro"/>
</dbReference>
<keyword evidence="3" id="KW-0150">Chloroplast</keyword>
<keyword evidence="4" id="KW-0934">Plastid</keyword>
<dbReference type="GO" id="GO:0015031">
    <property type="term" value="P:protein transport"/>
    <property type="evidence" value="ECO:0007669"/>
    <property type="project" value="UniProtKB-KW"/>
</dbReference>
<dbReference type="EMBL" id="CABITT030000006">
    <property type="protein sequence ID" value="VVB07012.1"/>
    <property type="molecule type" value="Genomic_DNA"/>
</dbReference>
<dbReference type="GO" id="GO:0045036">
    <property type="term" value="P:protein targeting to chloroplast"/>
    <property type="evidence" value="ECO:0007669"/>
    <property type="project" value="InterPro"/>
</dbReference>
<dbReference type="GO" id="GO:0005525">
    <property type="term" value="F:GTP binding"/>
    <property type="evidence" value="ECO:0007669"/>
    <property type="project" value="UniProtKB-KW"/>
</dbReference>
<dbReference type="Gene3D" id="3.40.50.300">
    <property type="entry name" value="P-loop containing nucleotide triphosphate hydrolases"/>
    <property type="match status" value="1"/>
</dbReference>
<comment type="similarity">
    <text evidence="16">Belongs to the TRAFAC class TrmE-Era-EngA-EngB-Septin-like GTPase superfamily. AIG1/Toc34/Toc159-like paraseptin GTPase family. TOC159 subfamily.</text>
</comment>
<evidence type="ECO:0000256" key="17">
    <source>
        <dbReference type="SAM" id="MobiDB-lite"/>
    </source>
</evidence>
<dbReference type="PROSITE" id="PS51720">
    <property type="entry name" value="G_AIG1"/>
    <property type="match status" value="1"/>
</dbReference>
<evidence type="ECO:0000256" key="10">
    <source>
        <dbReference type="ARBA" id="ARBA00022842"/>
    </source>
</evidence>
<feature type="region of interest" description="Disordered" evidence="17">
    <location>
        <begin position="317"/>
        <end position="356"/>
    </location>
</feature>
<evidence type="ECO:0000256" key="14">
    <source>
        <dbReference type="ARBA" id="ARBA00023136"/>
    </source>
</evidence>
<evidence type="ECO:0000313" key="20">
    <source>
        <dbReference type="EMBL" id="VVB07012.1"/>
    </source>
</evidence>
<dbReference type="InterPro" id="IPR027417">
    <property type="entry name" value="P-loop_NTPase"/>
</dbReference>
<keyword evidence="12 18" id="KW-1133">Transmembrane helix</keyword>
<feature type="transmembrane region" description="Helical" evidence="18">
    <location>
        <begin position="1108"/>
        <end position="1125"/>
    </location>
</feature>
<evidence type="ECO:0000256" key="8">
    <source>
        <dbReference type="ARBA" id="ARBA00022801"/>
    </source>
</evidence>
<evidence type="ECO:0000313" key="21">
    <source>
        <dbReference type="Proteomes" id="UP000489600"/>
    </source>
</evidence>
<keyword evidence="9" id="KW-1002">Plastid outer membrane</keyword>
<feature type="region of interest" description="Disordered" evidence="17">
    <location>
        <begin position="837"/>
        <end position="860"/>
    </location>
</feature>
<gene>
    <name evidence="20" type="ORF">ANE_LOCUS17456</name>
</gene>
<evidence type="ECO:0000259" key="19">
    <source>
        <dbReference type="PROSITE" id="PS51720"/>
    </source>
</evidence>
<dbReference type="Proteomes" id="UP000489600">
    <property type="component" value="Unassembled WGS sequence"/>
</dbReference>
<comment type="cofactor">
    <cofactor evidence="1">
        <name>Mg(2+)</name>
        <dbReference type="ChEBI" id="CHEBI:18420"/>
    </cofactor>
</comment>
<dbReference type="OrthoDB" id="8954335at2759"/>
<evidence type="ECO:0000256" key="15">
    <source>
        <dbReference type="ARBA" id="ARBA00023766"/>
    </source>
</evidence>
<dbReference type="AlphaFoldDB" id="A0A565C019"/>
<name>A0A565C019_9BRAS</name>
<evidence type="ECO:0000256" key="2">
    <source>
        <dbReference type="ARBA" id="ARBA00022448"/>
    </source>
</evidence>
<dbReference type="PANTHER" id="PTHR10903:SF120">
    <property type="entry name" value="TRANSLOCASE OF CHLOROPLAST 159, CHLOROPLASTIC"/>
    <property type="match status" value="1"/>
</dbReference>
<dbReference type="Pfam" id="PF11886">
    <property type="entry name" value="TOC159_MAD"/>
    <property type="match status" value="1"/>
</dbReference>
<comment type="subcellular location">
    <subcellularLocation>
        <location evidence="15">Plastid</location>
        <location evidence="15">Chloroplast outer membrane</location>
        <topology evidence="15">Single-pass membrane protein</topology>
    </subcellularLocation>
</comment>
<feature type="region of interest" description="Disordered" evidence="17">
    <location>
        <begin position="1"/>
        <end position="24"/>
    </location>
</feature>
<keyword evidence="7" id="KW-0547">Nucleotide-binding</keyword>
<dbReference type="InterPro" id="IPR006703">
    <property type="entry name" value="G_AIG1"/>
</dbReference>
<dbReference type="PANTHER" id="PTHR10903">
    <property type="entry name" value="GTPASE, IMAP FAMILY MEMBER-RELATED"/>
    <property type="match status" value="1"/>
</dbReference>
<evidence type="ECO:0000256" key="18">
    <source>
        <dbReference type="SAM" id="Phobius"/>
    </source>
</evidence>
<feature type="compositionally biased region" description="Polar residues" evidence="17">
    <location>
        <begin position="1"/>
        <end position="21"/>
    </location>
</feature>
<dbReference type="InterPro" id="IPR024283">
    <property type="entry name" value="TOC159_MAD"/>
</dbReference>
<dbReference type="NCBIfam" id="TIGR00993">
    <property type="entry name" value="3a0901s04IAP86"/>
    <property type="match status" value="1"/>
</dbReference>
<sequence length="1134" mass="124326">MVAPPHQTSFHTSSQSGQTWASVDAGLDGDDGWVLSSGKGFDTSSQSLAGKSESCVVSGANNLGLSELHQSISPMIECVSDDSVSPESASTMSKVVSCETVEEEGIEKNGVSKFEILSVDVNEKEVVDDEKLVFSYESKKGLIYDTVKNVDGLESDDGIEEERSLFSGKVDDDEKRYQVLVEEEIVKLICSESVNVVDKTSQYIEEIDDDLTAAYDGNYELTGKETSEATKVEIGEEEESSVVVPEVNNAVEDGDKISVSDIVSTCEFSDEGKEIDKGSSGGEGLVGLDISKSDKETEEMIFESSKAAGQFVEELEKTSSGNEIHSDETSILSNQLDRSDGQIVTDSDEEVDTNDEGEEETFDTAALAALLKAVTSGSSDGGDLGPSLRLVKSAAPRPNRSNFFPNRQVGMGGESESNLSEEEKQKLEKLQSIRVKYLRLVHRLGQSVEDSIAAQVLYRLALILGRHSGQSFSLDAAKEMVRESEAEGKEDLNFSLNILVLGKSGVGKSATINSILGDQKVSIDAFGPSTTSVRKISGTVNGVDITIIDTPGLKSYAMDQSANSKMLSSVKKVMQKYPPDVVLYVDRLDAQNRGLNNMPLLRTITTSLGPSIWENAIVTLTHAASAPPDGPSGTPLSYDVFVAQCSHIVQQSIGQAVGDLRFINPSLMNPVSLVENHPLCRKNREGVKVLPNGQTWRPQLLLLCYSLKVLSEANSLLKPQEPLDNRKKIWSRLRSLPLPNLLSWLLQSRAHPKLPADQGGDSIDSDIEIDDVCDLEQEDGEDDEFDQLPPFKPLRKTQLDKLSKEHKEAYFDEYHYRVKLLQKKQWREELRRMREMKKNGKKKVGESKYGYPEEEKAPPALPHGLSPAIVLPPSFESDDLAYLYRSPESTSQFLTKPMLDSQGWDHDVGLNRVIAEHSLAIANRFPAGVSVQMTKDKKDFNILLNSSVCAKHGDNGSTMAEFLVQGSEQLMYLIKGETKFKFLKKIKTTLGGLMTYMDGKIANGVKLEKQIALGKRLVLVGNAGTSQSRGDSAYEANLEMRLREADYPIGQNQSALGMTLTKSKDDFTVTGNLRSQVSVGRQTKVAASACLDTKRTGHINIRTSSSDSLQIALIVILPIVIMSIYRRLFRSREN</sequence>
<dbReference type="GO" id="GO:0009707">
    <property type="term" value="C:chloroplast outer membrane"/>
    <property type="evidence" value="ECO:0007669"/>
    <property type="project" value="UniProtKB-SubCell"/>
</dbReference>
<keyword evidence="5 18" id="KW-0812">Transmembrane</keyword>
<evidence type="ECO:0000256" key="9">
    <source>
        <dbReference type="ARBA" id="ARBA00022805"/>
    </source>
</evidence>
<keyword evidence="11" id="KW-0653">Protein transport</keyword>
<evidence type="ECO:0000256" key="3">
    <source>
        <dbReference type="ARBA" id="ARBA00022528"/>
    </source>
</evidence>
<feature type="compositionally biased region" description="Polar residues" evidence="17">
    <location>
        <begin position="318"/>
        <end position="336"/>
    </location>
</feature>
<evidence type="ECO:0000256" key="7">
    <source>
        <dbReference type="ARBA" id="ARBA00022741"/>
    </source>
</evidence>
<protein>
    <recommendedName>
        <fullName evidence="19">AIG1-type G domain-containing protein</fullName>
    </recommendedName>
</protein>
<evidence type="ECO:0000256" key="5">
    <source>
        <dbReference type="ARBA" id="ARBA00022692"/>
    </source>
</evidence>
<keyword evidence="2" id="KW-0813">Transport</keyword>
<evidence type="ECO:0000256" key="12">
    <source>
        <dbReference type="ARBA" id="ARBA00022989"/>
    </source>
</evidence>
<keyword evidence="21" id="KW-1185">Reference proteome</keyword>